<organism evidence="9 10">
    <name type="scientific">Lithospermum erythrorhizon</name>
    <name type="common">Purple gromwell</name>
    <name type="synonym">Lithospermum officinale var. erythrorhizon</name>
    <dbReference type="NCBI Taxonomy" id="34254"/>
    <lineage>
        <taxon>Eukaryota</taxon>
        <taxon>Viridiplantae</taxon>
        <taxon>Streptophyta</taxon>
        <taxon>Embryophyta</taxon>
        <taxon>Tracheophyta</taxon>
        <taxon>Spermatophyta</taxon>
        <taxon>Magnoliopsida</taxon>
        <taxon>eudicotyledons</taxon>
        <taxon>Gunneridae</taxon>
        <taxon>Pentapetalae</taxon>
        <taxon>asterids</taxon>
        <taxon>lamiids</taxon>
        <taxon>Boraginales</taxon>
        <taxon>Boraginaceae</taxon>
        <taxon>Boraginoideae</taxon>
        <taxon>Lithospermeae</taxon>
        <taxon>Lithospermum</taxon>
    </lineage>
</organism>
<reference evidence="9 10" key="1">
    <citation type="submission" date="2024-01" db="EMBL/GenBank/DDBJ databases">
        <title>The complete chloroplast genome sequence of Lithospermum erythrorhizon: insights into the phylogenetic relationship among Boraginaceae species and the maternal lineages of purple gromwells.</title>
        <authorList>
            <person name="Okada T."/>
            <person name="Watanabe K."/>
        </authorList>
    </citation>
    <scope>NUCLEOTIDE SEQUENCE [LARGE SCALE GENOMIC DNA]</scope>
</reference>
<keyword evidence="5" id="KW-0342">GTP-binding</keyword>
<gene>
    <name evidence="9" type="ORF">LIER_03325</name>
</gene>
<dbReference type="PANTHER" id="PTHR47981:SF2">
    <property type="entry name" value="RAS-RELATED PROTEIN RABG3B"/>
    <property type="match status" value="1"/>
</dbReference>
<evidence type="ECO:0000256" key="1">
    <source>
        <dbReference type="ARBA" id="ARBA00006270"/>
    </source>
</evidence>
<keyword evidence="2" id="KW-0488">Methylation</keyword>
<evidence type="ECO:0000256" key="4">
    <source>
        <dbReference type="ARBA" id="ARBA00022927"/>
    </source>
</evidence>
<dbReference type="SUPFAM" id="SSF52540">
    <property type="entry name" value="P-loop containing nucleoside triphosphate hydrolases"/>
    <property type="match status" value="1"/>
</dbReference>
<comment type="caution">
    <text evidence="9">The sequence shown here is derived from an EMBL/GenBank/DDBJ whole genome shotgun (WGS) entry which is preliminary data.</text>
</comment>
<evidence type="ECO:0000256" key="8">
    <source>
        <dbReference type="ARBA" id="ARBA00046278"/>
    </source>
</evidence>
<dbReference type="Gene3D" id="3.40.50.300">
    <property type="entry name" value="P-loop containing nucleotide triphosphate hydrolases"/>
    <property type="match status" value="1"/>
</dbReference>
<name>A0AAV3NSQ1_LITER</name>
<dbReference type="SMART" id="SM00175">
    <property type="entry name" value="RAB"/>
    <property type="match status" value="1"/>
</dbReference>
<keyword evidence="10" id="KW-1185">Reference proteome</keyword>
<dbReference type="GO" id="GO:0012505">
    <property type="term" value="C:endomembrane system"/>
    <property type="evidence" value="ECO:0007669"/>
    <property type="project" value="UniProtKB-SubCell"/>
</dbReference>
<protein>
    <submittedName>
        <fullName evidence="9">Uncharacterized protein</fullName>
    </submittedName>
</protein>
<evidence type="ECO:0000256" key="5">
    <source>
        <dbReference type="ARBA" id="ARBA00023134"/>
    </source>
</evidence>
<evidence type="ECO:0000313" key="9">
    <source>
        <dbReference type="EMBL" id="GAA0142419.1"/>
    </source>
</evidence>
<comment type="subcellular location">
    <subcellularLocation>
        <location evidence="8">Endomembrane system</location>
        <topology evidence="8">Lipid-anchor</topology>
        <orientation evidence="8">Cytoplasmic side</orientation>
    </subcellularLocation>
</comment>
<keyword evidence="4" id="KW-0813">Transport</keyword>
<keyword evidence="7" id="KW-0636">Prenylation</keyword>
<dbReference type="InterPro" id="IPR027417">
    <property type="entry name" value="P-loop_NTPase"/>
</dbReference>
<keyword evidence="3" id="KW-0547">Nucleotide-binding</keyword>
<keyword evidence="4" id="KW-0653">Protein transport</keyword>
<evidence type="ECO:0000256" key="7">
    <source>
        <dbReference type="ARBA" id="ARBA00023289"/>
    </source>
</evidence>
<proteinExistence type="inferred from homology"/>
<dbReference type="GO" id="GO:0005774">
    <property type="term" value="C:vacuolar membrane"/>
    <property type="evidence" value="ECO:0007669"/>
    <property type="project" value="TreeGrafter"/>
</dbReference>
<dbReference type="AlphaFoldDB" id="A0AAV3NSQ1"/>
<dbReference type="GO" id="GO:0005525">
    <property type="term" value="F:GTP binding"/>
    <property type="evidence" value="ECO:0007669"/>
    <property type="project" value="UniProtKB-KW"/>
</dbReference>
<keyword evidence="6" id="KW-0449">Lipoprotein</keyword>
<sequence length="143" mass="16680">MYVPNETLLKVFIISDSGVGKTQLMNQYPLLRNLVNDTRLQLELILRRRNFESMTILWLFKCVTNLLPKSLEILSQPRRSANYFLNRRNHLILKHLQVSEKKALERCASKGNIPYFETSVKEDYNVNAAFLCVVNVALLNEHE</sequence>
<evidence type="ECO:0000256" key="2">
    <source>
        <dbReference type="ARBA" id="ARBA00022481"/>
    </source>
</evidence>
<evidence type="ECO:0000256" key="6">
    <source>
        <dbReference type="ARBA" id="ARBA00023288"/>
    </source>
</evidence>
<accession>A0AAV3NSQ1</accession>
<dbReference type="PANTHER" id="PTHR47981">
    <property type="entry name" value="RAB FAMILY"/>
    <property type="match status" value="1"/>
</dbReference>
<evidence type="ECO:0000313" key="10">
    <source>
        <dbReference type="Proteomes" id="UP001454036"/>
    </source>
</evidence>
<evidence type="ECO:0000256" key="3">
    <source>
        <dbReference type="ARBA" id="ARBA00022741"/>
    </source>
</evidence>
<dbReference type="GO" id="GO:0015031">
    <property type="term" value="P:protein transport"/>
    <property type="evidence" value="ECO:0007669"/>
    <property type="project" value="UniProtKB-KW"/>
</dbReference>
<dbReference type="EMBL" id="BAABME010000395">
    <property type="protein sequence ID" value="GAA0142419.1"/>
    <property type="molecule type" value="Genomic_DNA"/>
</dbReference>
<comment type="similarity">
    <text evidence="1">Belongs to the small GTPase superfamily. Rab family.</text>
</comment>
<dbReference type="Proteomes" id="UP001454036">
    <property type="component" value="Unassembled WGS sequence"/>
</dbReference>